<keyword evidence="2" id="KW-1185">Reference proteome</keyword>
<organism evidence="1 2">
    <name type="scientific">Dreissena polymorpha</name>
    <name type="common">Zebra mussel</name>
    <name type="synonym">Mytilus polymorpha</name>
    <dbReference type="NCBI Taxonomy" id="45954"/>
    <lineage>
        <taxon>Eukaryota</taxon>
        <taxon>Metazoa</taxon>
        <taxon>Spiralia</taxon>
        <taxon>Lophotrochozoa</taxon>
        <taxon>Mollusca</taxon>
        <taxon>Bivalvia</taxon>
        <taxon>Autobranchia</taxon>
        <taxon>Heteroconchia</taxon>
        <taxon>Euheterodonta</taxon>
        <taxon>Imparidentia</taxon>
        <taxon>Neoheterodontei</taxon>
        <taxon>Myida</taxon>
        <taxon>Dreissenoidea</taxon>
        <taxon>Dreissenidae</taxon>
        <taxon>Dreissena</taxon>
    </lineage>
</organism>
<name>A0A9D4HEE9_DREPO</name>
<dbReference type="AlphaFoldDB" id="A0A9D4HEE9"/>
<proteinExistence type="predicted"/>
<sequence length="63" mass="7267">MDRQCERSYVNPLHKLLTAAHNRPCWQRISVASSLISPNDRIGKWNDGVYDDDEGDAYDKMTI</sequence>
<protein>
    <submittedName>
        <fullName evidence="1">Uncharacterized protein</fullName>
    </submittedName>
</protein>
<dbReference type="Proteomes" id="UP000828390">
    <property type="component" value="Unassembled WGS sequence"/>
</dbReference>
<evidence type="ECO:0000313" key="2">
    <source>
        <dbReference type="Proteomes" id="UP000828390"/>
    </source>
</evidence>
<reference evidence="1" key="2">
    <citation type="submission" date="2020-11" db="EMBL/GenBank/DDBJ databases">
        <authorList>
            <person name="McCartney M.A."/>
            <person name="Auch B."/>
            <person name="Kono T."/>
            <person name="Mallez S."/>
            <person name="Becker A."/>
            <person name="Gohl D.M."/>
            <person name="Silverstein K.A.T."/>
            <person name="Koren S."/>
            <person name="Bechman K.B."/>
            <person name="Herman A."/>
            <person name="Abrahante J.E."/>
            <person name="Garbe J."/>
        </authorList>
    </citation>
    <scope>NUCLEOTIDE SEQUENCE</scope>
    <source>
        <strain evidence="1">Duluth1</strain>
        <tissue evidence="1">Whole animal</tissue>
    </source>
</reference>
<gene>
    <name evidence="1" type="ORF">DPMN_105201</name>
</gene>
<reference evidence="1" key="1">
    <citation type="journal article" date="2019" name="bioRxiv">
        <title>The Genome of the Zebra Mussel, Dreissena polymorpha: A Resource for Invasive Species Research.</title>
        <authorList>
            <person name="McCartney M.A."/>
            <person name="Auch B."/>
            <person name="Kono T."/>
            <person name="Mallez S."/>
            <person name="Zhang Y."/>
            <person name="Obille A."/>
            <person name="Becker A."/>
            <person name="Abrahante J.E."/>
            <person name="Garbe J."/>
            <person name="Badalamenti J.P."/>
            <person name="Herman A."/>
            <person name="Mangelson H."/>
            <person name="Liachko I."/>
            <person name="Sullivan S."/>
            <person name="Sone E.D."/>
            <person name="Koren S."/>
            <person name="Silverstein K.A.T."/>
            <person name="Beckman K.B."/>
            <person name="Gohl D.M."/>
        </authorList>
    </citation>
    <scope>NUCLEOTIDE SEQUENCE</scope>
    <source>
        <strain evidence="1">Duluth1</strain>
        <tissue evidence="1">Whole animal</tissue>
    </source>
</reference>
<dbReference type="EMBL" id="JAIWYP010000004">
    <property type="protein sequence ID" value="KAH3831929.1"/>
    <property type="molecule type" value="Genomic_DNA"/>
</dbReference>
<accession>A0A9D4HEE9</accession>
<evidence type="ECO:0000313" key="1">
    <source>
        <dbReference type="EMBL" id="KAH3831929.1"/>
    </source>
</evidence>
<comment type="caution">
    <text evidence="1">The sequence shown here is derived from an EMBL/GenBank/DDBJ whole genome shotgun (WGS) entry which is preliminary data.</text>
</comment>